<comment type="caution">
    <text evidence="2">The sequence shown here is derived from an EMBL/GenBank/DDBJ whole genome shotgun (WGS) entry which is preliminary data.</text>
</comment>
<feature type="region of interest" description="Disordered" evidence="1">
    <location>
        <begin position="279"/>
        <end position="298"/>
    </location>
</feature>
<keyword evidence="3" id="KW-1185">Reference proteome</keyword>
<dbReference type="AlphaFoldDB" id="A0AAE0W444"/>
<protein>
    <submittedName>
        <fullName evidence="2">Uncharacterized protein</fullName>
    </submittedName>
</protein>
<reference evidence="2" key="3">
    <citation type="submission" date="2023-05" db="EMBL/GenBank/DDBJ databases">
        <authorList>
            <person name="Smith C.H."/>
        </authorList>
    </citation>
    <scope>NUCLEOTIDE SEQUENCE</scope>
    <source>
        <strain evidence="2">CHS0354</strain>
        <tissue evidence="2">Mantle</tissue>
    </source>
</reference>
<proteinExistence type="predicted"/>
<gene>
    <name evidence="2" type="ORF">CHS0354_009192</name>
</gene>
<accession>A0AAE0W444</accession>
<reference evidence="2" key="2">
    <citation type="journal article" date="2021" name="Genome Biol. Evol.">
        <title>Developing a high-quality reference genome for a parasitic bivalve with doubly uniparental inheritance (Bivalvia: Unionida).</title>
        <authorList>
            <person name="Smith C.H."/>
        </authorList>
    </citation>
    <scope>NUCLEOTIDE SEQUENCE</scope>
    <source>
        <strain evidence="2">CHS0354</strain>
        <tissue evidence="2">Mantle</tissue>
    </source>
</reference>
<dbReference type="Proteomes" id="UP001195483">
    <property type="component" value="Unassembled WGS sequence"/>
</dbReference>
<evidence type="ECO:0000313" key="2">
    <source>
        <dbReference type="EMBL" id="KAK3600766.1"/>
    </source>
</evidence>
<organism evidence="2 3">
    <name type="scientific">Potamilus streckersoni</name>
    <dbReference type="NCBI Taxonomy" id="2493646"/>
    <lineage>
        <taxon>Eukaryota</taxon>
        <taxon>Metazoa</taxon>
        <taxon>Spiralia</taxon>
        <taxon>Lophotrochozoa</taxon>
        <taxon>Mollusca</taxon>
        <taxon>Bivalvia</taxon>
        <taxon>Autobranchia</taxon>
        <taxon>Heteroconchia</taxon>
        <taxon>Palaeoheterodonta</taxon>
        <taxon>Unionida</taxon>
        <taxon>Unionoidea</taxon>
        <taxon>Unionidae</taxon>
        <taxon>Ambleminae</taxon>
        <taxon>Lampsilini</taxon>
        <taxon>Potamilus</taxon>
    </lineage>
</organism>
<dbReference type="EMBL" id="JAEAOA010000596">
    <property type="protein sequence ID" value="KAK3600766.1"/>
    <property type="molecule type" value="Genomic_DNA"/>
</dbReference>
<name>A0AAE0W444_9BIVA</name>
<sequence length="298" mass="34428">MTRTKYTRSELARQAMKEYEKITTIKPKYPKSNNDLQALQKEIHNRKFRQVLADIESLVIPTHKGLSGIAKYNRHKRVKKLIKDYENTIGIKPKYPVSNKELEKLQNTLEESKRSKLIFKPTKSSFAGFTSTWKILLDGRPLHEIIEDAINFILVRQPRVKILVELRVKFTHAVDPTKFTRPYIKSNVRVVYAVDSVINDDNIKKLAALITEDIDNSIDAYTRSGSGWVLSTFSDGNGSEPAFPYTTMQTMLIKYKMMHSLQRRYFVYYQQRGKRQTEKMTTNFGGSPSSNPVLQIGN</sequence>
<reference evidence="2" key="1">
    <citation type="journal article" date="2021" name="Genome Biol. Evol.">
        <title>A High-Quality Reference Genome for a Parasitic Bivalve with Doubly Uniparental Inheritance (Bivalvia: Unionida).</title>
        <authorList>
            <person name="Smith C.H."/>
        </authorList>
    </citation>
    <scope>NUCLEOTIDE SEQUENCE</scope>
    <source>
        <strain evidence="2">CHS0354</strain>
    </source>
</reference>
<evidence type="ECO:0000256" key="1">
    <source>
        <dbReference type="SAM" id="MobiDB-lite"/>
    </source>
</evidence>
<evidence type="ECO:0000313" key="3">
    <source>
        <dbReference type="Proteomes" id="UP001195483"/>
    </source>
</evidence>